<proteinExistence type="predicted"/>
<dbReference type="EMBL" id="LK995500">
    <property type="protein sequence ID" value="CED91316.1"/>
    <property type="molecule type" value="Genomic_DNA"/>
</dbReference>
<dbReference type="RefSeq" id="WP_210580135.1">
    <property type="nucleotide sequence ID" value="NZ_LK995500.1"/>
</dbReference>
<sequence>MSISNTNDAGDALDKAIALASSPTIMSDDMERMTAPKRLGYVIELTGQAIRDRAHEGALLATIASIAMQWAGDVVEGSDPPHWARQTALQDADDAQATRLARASHLTASVAHLAKIIADEDAASADQLGTALINAAVAALAWLTDNIHAGANVDVPRPASDDYLARVSEEILSILDQSPTLRNLDADPFALPDLAEAITDQLDMGGWLTPPLPTDPRTQEHTA</sequence>
<accession>A0A1L7RHY2</accession>
<organism evidence="1">
    <name type="scientific">Actinomyces succiniciruminis</name>
    <dbReference type="NCBI Taxonomy" id="1522002"/>
    <lineage>
        <taxon>Bacteria</taxon>
        <taxon>Bacillati</taxon>
        <taxon>Actinomycetota</taxon>
        <taxon>Actinomycetes</taxon>
        <taxon>Actinomycetales</taxon>
        <taxon>Actinomycetaceae</taxon>
        <taxon>Actinomyces</taxon>
    </lineage>
</organism>
<evidence type="ECO:0000313" key="1">
    <source>
        <dbReference type="EMBL" id="CED91316.1"/>
    </source>
</evidence>
<gene>
    <name evidence="1" type="ORF">AAM4_1484</name>
</gene>
<dbReference type="AlphaFoldDB" id="A0A1L7RHY2"/>
<protein>
    <submittedName>
        <fullName evidence="1">Uncharacterized protein</fullName>
    </submittedName>
</protein>
<name>A0A1L7RHY2_9ACTO</name>
<reference evidence="1" key="1">
    <citation type="submission" date="2014-07" db="EMBL/GenBank/DDBJ databases">
        <authorList>
            <person name="Zhang J.E."/>
            <person name="Yang H."/>
            <person name="Guo J."/>
            <person name="Deng Z."/>
            <person name="Luo H."/>
            <person name="Luo M."/>
            <person name="Zhao B."/>
        </authorList>
    </citation>
    <scope>NUCLEOTIDE SEQUENCE</scope>
    <source>
        <strain evidence="1">AM4</strain>
    </source>
</reference>